<comment type="caution">
    <text evidence="1">The sequence shown here is derived from an EMBL/GenBank/DDBJ whole genome shotgun (WGS) entry which is preliminary data.</text>
</comment>
<accession>A0ABD1U5T0</accession>
<evidence type="ECO:0000313" key="2">
    <source>
        <dbReference type="Proteomes" id="UP001604277"/>
    </source>
</evidence>
<gene>
    <name evidence="1" type="ORF">Fot_24289</name>
</gene>
<sequence>MSNEKSKSKFESIVSEPSTSTSSLIYKRVSEKCVLFCKRPFRALYPLFFKVSRGMEGRSCQNNLRWRIGISGGLHLIPSILGWANLWSTGCYANSSAGQLSWYGQSPSSGSFPSDLTLDNL</sequence>
<evidence type="ECO:0000313" key="1">
    <source>
        <dbReference type="EMBL" id="KAL2520366.1"/>
    </source>
</evidence>
<name>A0ABD1U5T0_9LAMI</name>
<dbReference type="Proteomes" id="UP001604277">
    <property type="component" value="Unassembled WGS sequence"/>
</dbReference>
<organism evidence="1 2">
    <name type="scientific">Forsythia ovata</name>
    <dbReference type="NCBI Taxonomy" id="205694"/>
    <lineage>
        <taxon>Eukaryota</taxon>
        <taxon>Viridiplantae</taxon>
        <taxon>Streptophyta</taxon>
        <taxon>Embryophyta</taxon>
        <taxon>Tracheophyta</taxon>
        <taxon>Spermatophyta</taxon>
        <taxon>Magnoliopsida</taxon>
        <taxon>eudicotyledons</taxon>
        <taxon>Gunneridae</taxon>
        <taxon>Pentapetalae</taxon>
        <taxon>asterids</taxon>
        <taxon>lamiids</taxon>
        <taxon>Lamiales</taxon>
        <taxon>Oleaceae</taxon>
        <taxon>Forsythieae</taxon>
        <taxon>Forsythia</taxon>
    </lineage>
</organism>
<reference evidence="2" key="1">
    <citation type="submission" date="2024-07" db="EMBL/GenBank/DDBJ databases">
        <title>Two chromosome-level genome assemblies of Korean endemic species Abeliophyllum distichum and Forsythia ovata (Oleaceae).</title>
        <authorList>
            <person name="Jang H."/>
        </authorList>
    </citation>
    <scope>NUCLEOTIDE SEQUENCE [LARGE SCALE GENOMIC DNA]</scope>
</reference>
<dbReference type="EMBL" id="JBFOLJ010000007">
    <property type="protein sequence ID" value="KAL2520366.1"/>
    <property type="molecule type" value="Genomic_DNA"/>
</dbReference>
<dbReference type="AlphaFoldDB" id="A0ABD1U5T0"/>
<proteinExistence type="predicted"/>
<protein>
    <submittedName>
        <fullName evidence="1">Uncharacterized protein</fullName>
    </submittedName>
</protein>
<keyword evidence="2" id="KW-1185">Reference proteome</keyword>